<keyword evidence="1" id="KW-0812">Transmembrane</keyword>
<evidence type="ECO:0000313" key="2">
    <source>
        <dbReference type="EMBL" id="KVE23492.1"/>
    </source>
</evidence>
<dbReference type="EMBL" id="LOWA01000057">
    <property type="protein sequence ID" value="KVE23492.1"/>
    <property type="molecule type" value="Genomic_DNA"/>
</dbReference>
<keyword evidence="1" id="KW-0472">Membrane</keyword>
<sequence>MAKPQPAPQELACAFISLLLILILFPLAETIRIHAPVWVYRAVAGFLLGTVGAFSWATLQSLYSKVKQGGLAAIEDNLWLRLFSIVLYVIIALLGAITWVAAWEGTTGVAYGAGVFIGAGLMELGAGGIIKKGL</sequence>
<reference evidence="2 3" key="1">
    <citation type="submission" date="2015-11" db="EMBL/GenBank/DDBJ databases">
        <title>Expanding the genomic diversity of Burkholderia species for the development of highly accurate diagnostics.</title>
        <authorList>
            <person name="Sahl J."/>
            <person name="Keim P."/>
            <person name="Wagner D."/>
        </authorList>
    </citation>
    <scope>NUCLEOTIDE SEQUENCE [LARGE SCALE GENOMIC DNA]</scope>
    <source>
        <strain evidence="2 3">TSV85</strain>
    </source>
</reference>
<evidence type="ECO:0000313" key="3">
    <source>
        <dbReference type="Proteomes" id="UP000062788"/>
    </source>
</evidence>
<gene>
    <name evidence="2" type="ORF">WS67_22675</name>
</gene>
<feature type="transmembrane region" description="Helical" evidence="1">
    <location>
        <begin position="38"/>
        <end position="57"/>
    </location>
</feature>
<name>A0A103DVI0_9BURK</name>
<evidence type="ECO:0008006" key="4">
    <source>
        <dbReference type="Google" id="ProtNLM"/>
    </source>
</evidence>
<accession>A0A103DVI0</accession>
<keyword evidence="3" id="KW-1185">Reference proteome</keyword>
<dbReference type="RefSeq" id="WP_059520385.1">
    <property type="nucleotide sequence ID" value="NZ_CP013448.1"/>
</dbReference>
<dbReference type="AlphaFoldDB" id="A0A103DVI0"/>
<feature type="transmembrane region" description="Helical" evidence="1">
    <location>
        <begin position="108"/>
        <end position="130"/>
    </location>
</feature>
<keyword evidence="1" id="KW-1133">Transmembrane helix</keyword>
<proteinExistence type="predicted"/>
<organism evidence="2 3">
    <name type="scientific">Burkholderia singularis</name>
    <dbReference type="NCBI Taxonomy" id="1503053"/>
    <lineage>
        <taxon>Bacteria</taxon>
        <taxon>Pseudomonadati</taxon>
        <taxon>Pseudomonadota</taxon>
        <taxon>Betaproteobacteria</taxon>
        <taxon>Burkholderiales</taxon>
        <taxon>Burkholderiaceae</taxon>
        <taxon>Burkholderia</taxon>
        <taxon>pseudomallei group</taxon>
    </lineage>
</organism>
<evidence type="ECO:0000256" key="1">
    <source>
        <dbReference type="SAM" id="Phobius"/>
    </source>
</evidence>
<comment type="caution">
    <text evidence="2">The sequence shown here is derived from an EMBL/GenBank/DDBJ whole genome shotgun (WGS) entry which is preliminary data.</text>
</comment>
<feature type="transmembrane region" description="Helical" evidence="1">
    <location>
        <begin position="78"/>
        <end position="102"/>
    </location>
</feature>
<dbReference type="Proteomes" id="UP000062788">
    <property type="component" value="Unassembled WGS sequence"/>
</dbReference>
<protein>
    <recommendedName>
        <fullName evidence="4">Transmembrane protein</fullName>
    </recommendedName>
</protein>